<dbReference type="AlphaFoldDB" id="A0AAD5NSX9"/>
<proteinExistence type="predicted"/>
<protein>
    <submittedName>
        <fullName evidence="1">Uncharacterized protein</fullName>
    </submittedName>
</protein>
<keyword evidence="2" id="KW-1185">Reference proteome</keyword>
<dbReference type="Proteomes" id="UP001064489">
    <property type="component" value="Chromosome 5"/>
</dbReference>
<organism evidence="1 2">
    <name type="scientific">Acer negundo</name>
    <name type="common">Box elder</name>
    <dbReference type="NCBI Taxonomy" id="4023"/>
    <lineage>
        <taxon>Eukaryota</taxon>
        <taxon>Viridiplantae</taxon>
        <taxon>Streptophyta</taxon>
        <taxon>Embryophyta</taxon>
        <taxon>Tracheophyta</taxon>
        <taxon>Spermatophyta</taxon>
        <taxon>Magnoliopsida</taxon>
        <taxon>eudicotyledons</taxon>
        <taxon>Gunneridae</taxon>
        <taxon>Pentapetalae</taxon>
        <taxon>rosids</taxon>
        <taxon>malvids</taxon>
        <taxon>Sapindales</taxon>
        <taxon>Sapindaceae</taxon>
        <taxon>Hippocastanoideae</taxon>
        <taxon>Acereae</taxon>
        <taxon>Acer</taxon>
    </lineage>
</organism>
<reference evidence="1" key="2">
    <citation type="submission" date="2023-02" db="EMBL/GenBank/DDBJ databases">
        <authorList>
            <person name="Swenson N.G."/>
            <person name="Wegrzyn J.L."/>
            <person name="Mcevoy S.L."/>
        </authorList>
    </citation>
    <scope>NUCLEOTIDE SEQUENCE</scope>
    <source>
        <strain evidence="1">91603</strain>
        <tissue evidence="1">Leaf</tissue>
    </source>
</reference>
<dbReference type="EMBL" id="JAJSOW010000102">
    <property type="protein sequence ID" value="KAI9178273.1"/>
    <property type="molecule type" value="Genomic_DNA"/>
</dbReference>
<gene>
    <name evidence="1" type="ORF">LWI28_024562</name>
</gene>
<evidence type="ECO:0000313" key="1">
    <source>
        <dbReference type="EMBL" id="KAI9178273.1"/>
    </source>
</evidence>
<sequence>MVCICCGCSIRFFCEVFLGLLSIGCCGSEVFVLVYSTLPGKGEDRSALEAKYEKLYEPYYLRKSREKKTRRRNNPKVDQN</sequence>
<reference evidence="1" key="1">
    <citation type="journal article" date="2022" name="Plant J.">
        <title>Strategies of tolerance reflected in two North American maple genomes.</title>
        <authorList>
            <person name="McEvoy S.L."/>
            <person name="Sezen U.U."/>
            <person name="Trouern-Trend A."/>
            <person name="McMahon S.M."/>
            <person name="Schaberg P.G."/>
            <person name="Yang J."/>
            <person name="Wegrzyn J.L."/>
            <person name="Swenson N.G."/>
        </authorList>
    </citation>
    <scope>NUCLEOTIDE SEQUENCE</scope>
    <source>
        <strain evidence="1">91603</strain>
    </source>
</reference>
<name>A0AAD5NSX9_ACENE</name>
<accession>A0AAD5NSX9</accession>
<comment type="caution">
    <text evidence="1">The sequence shown here is derived from an EMBL/GenBank/DDBJ whole genome shotgun (WGS) entry which is preliminary data.</text>
</comment>
<evidence type="ECO:0000313" key="2">
    <source>
        <dbReference type="Proteomes" id="UP001064489"/>
    </source>
</evidence>